<dbReference type="SUPFAM" id="SSF88659">
    <property type="entry name" value="Sigma3 and sigma4 domains of RNA polymerase sigma factors"/>
    <property type="match status" value="1"/>
</dbReference>
<dbReference type="NCBIfam" id="TIGR02937">
    <property type="entry name" value="sigma70-ECF"/>
    <property type="match status" value="1"/>
</dbReference>
<comment type="caution">
    <text evidence="9">The sequence shown here is derived from an EMBL/GenBank/DDBJ whole genome shotgun (WGS) entry which is preliminary data.</text>
</comment>
<dbReference type="Proteomes" id="UP000741863">
    <property type="component" value="Unassembled WGS sequence"/>
</dbReference>
<dbReference type="RefSeq" id="WP_204696289.1">
    <property type="nucleotide sequence ID" value="NZ_JAFBEC010000003.1"/>
</dbReference>
<evidence type="ECO:0000256" key="2">
    <source>
        <dbReference type="ARBA" id="ARBA00023015"/>
    </source>
</evidence>
<dbReference type="Pfam" id="PF04542">
    <property type="entry name" value="Sigma70_r2"/>
    <property type="match status" value="1"/>
</dbReference>
<evidence type="ECO:0000256" key="5">
    <source>
        <dbReference type="ARBA" id="ARBA00023163"/>
    </source>
</evidence>
<dbReference type="InterPro" id="IPR007627">
    <property type="entry name" value="RNA_pol_sigma70_r2"/>
</dbReference>
<dbReference type="SUPFAM" id="SSF88946">
    <property type="entry name" value="Sigma2 domain of RNA polymerase sigma factors"/>
    <property type="match status" value="1"/>
</dbReference>
<keyword evidence="10" id="KW-1185">Reference proteome</keyword>
<keyword evidence="3 6" id="KW-0731">Sigma factor</keyword>
<evidence type="ECO:0000256" key="6">
    <source>
        <dbReference type="RuleBase" id="RU000716"/>
    </source>
</evidence>
<feature type="domain" description="RNA polymerase sigma factor 70 region 4 type 2" evidence="8">
    <location>
        <begin position="111"/>
        <end position="161"/>
    </location>
</feature>
<dbReference type="InterPro" id="IPR039425">
    <property type="entry name" value="RNA_pol_sigma-70-like"/>
</dbReference>
<protein>
    <recommendedName>
        <fullName evidence="6">RNA polymerase sigma factor</fullName>
    </recommendedName>
</protein>
<proteinExistence type="inferred from homology"/>
<dbReference type="PANTHER" id="PTHR43133:SF60">
    <property type="entry name" value="RNA POLYMERASE SIGMA FACTOR SIGV"/>
    <property type="match status" value="1"/>
</dbReference>
<dbReference type="PROSITE" id="PS01063">
    <property type="entry name" value="SIGMA70_ECF"/>
    <property type="match status" value="1"/>
</dbReference>
<keyword evidence="4 6" id="KW-0238">DNA-binding</keyword>
<feature type="domain" description="RNA polymerase sigma-70 region 2" evidence="7">
    <location>
        <begin position="22"/>
        <end position="86"/>
    </location>
</feature>
<dbReference type="InterPro" id="IPR013324">
    <property type="entry name" value="RNA_pol_sigma_r3/r4-like"/>
</dbReference>
<dbReference type="InterPro" id="IPR013249">
    <property type="entry name" value="RNA_pol_sigma70_r4_t2"/>
</dbReference>
<evidence type="ECO:0000256" key="3">
    <source>
        <dbReference type="ARBA" id="ARBA00023082"/>
    </source>
</evidence>
<dbReference type="CDD" id="cd06171">
    <property type="entry name" value="Sigma70_r4"/>
    <property type="match status" value="1"/>
</dbReference>
<evidence type="ECO:0000256" key="4">
    <source>
        <dbReference type="ARBA" id="ARBA00023125"/>
    </source>
</evidence>
<keyword evidence="2 6" id="KW-0805">Transcription regulation</keyword>
<evidence type="ECO:0000259" key="8">
    <source>
        <dbReference type="Pfam" id="PF08281"/>
    </source>
</evidence>
<gene>
    <name evidence="9" type="ORF">JOD17_001258</name>
</gene>
<evidence type="ECO:0000313" key="10">
    <source>
        <dbReference type="Proteomes" id="UP000741863"/>
    </source>
</evidence>
<evidence type="ECO:0000259" key="7">
    <source>
        <dbReference type="Pfam" id="PF04542"/>
    </source>
</evidence>
<dbReference type="Pfam" id="PF08281">
    <property type="entry name" value="Sigma70_r4_2"/>
    <property type="match status" value="1"/>
</dbReference>
<dbReference type="PANTHER" id="PTHR43133">
    <property type="entry name" value="RNA POLYMERASE ECF-TYPE SIGMA FACTO"/>
    <property type="match status" value="1"/>
</dbReference>
<evidence type="ECO:0000313" key="9">
    <source>
        <dbReference type="EMBL" id="MBM7632165.1"/>
    </source>
</evidence>
<name>A0ABS2P9T8_9BACL</name>
<dbReference type="InterPro" id="IPR014284">
    <property type="entry name" value="RNA_pol_sigma-70_dom"/>
</dbReference>
<dbReference type="InterPro" id="IPR000838">
    <property type="entry name" value="RNA_pol_sigma70_ECF_CS"/>
</dbReference>
<dbReference type="InterPro" id="IPR036388">
    <property type="entry name" value="WH-like_DNA-bd_sf"/>
</dbReference>
<dbReference type="InterPro" id="IPR013325">
    <property type="entry name" value="RNA_pol_sigma_r2"/>
</dbReference>
<dbReference type="Gene3D" id="1.10.1740.10">
    <property type="match status" value="1"/>
</dbReference>
<dbReference type="Gene3D" id="1.10.10.10">
    <property type="entry name" value="Winged helix-like DNA-binding domain superfamily/Winged helix DNA-binding domain"/>
    <property type="match status" value="1"/>
</dbReference>
<accession>A0ABS2P9T8</accession>
<reference evidence="9 10" key="1">
    <citation type="submission" date="2021-01" db="EMBL/GenBank/DDBJ databases">
        <title>Genomic Encyclopedia of Type Strains, Phase IV (KMG-IV): sequencing the most valuable type-strain genomes for metagenomic binning, comparative biology and taxonomic classification.</title>
        <authorList>
            <person name="Goeker M."/>
        </authorList>
    </citation>
    <scope>NUCLEOTIDE SEQUENCE [LARGE SCALE GENOMIC DNA]</scope>
    <source>
        <strain evidence="9 10">DSM 25540</strain>
    </source>
</reference>
<sequence>MNDLKKAKKGDEAALARVLLHEYDFVFHYLLKLTLHPSMAEDLTQDTMVKAIERFTQYNAKKAKLSTWLIQIGTNLWRDELRKEKRKQHYQSLQQLEWEMRHEPTTDWIAVTTELEKLKPEERIPVILKHYYGYGYDEIASITSTPSGTIKSRLHSGMNRLRKELTHE</sequence>
<organism evidence="9 10">
    <name type="scientific">Geomicrobium sediminis</name>
    <dbReference type="NCBI Taxonomy" id="1347788"/>
    <lineage>
        <taxon>Bacteria</taxon>
        <taxon>Bacillati</taxon>
        <taxon>Bacillota</taxon>
        <taxon>Bacilli</taxon>
        <taxon>Bacillales</taxon>
        <taxon>Geomicrobium</taxon>
    </lineage>
</organism>
<comment type="similarity">
    <text evidence="1 6">Belongs to the sigma-70 factor family. ECF subfamily.</text>
</comment>
<keyword evidence="5 6" id="KW-0804">Transcription</keyword>
<dbReference type="EMBL" id="JAFBEC010000003">
    <property type="protein sequence ID" value="MBM7632165.1"/>
    <property type="molecule type" value="Genomic_DNA"/>
</dbReference>
<evidence type="ECO:0000256" key="1">
    <source>
        <dbReference type="ARBA" id="ARBA00010641"/>
    </source>
</evidence>